<reference evidence="2" key="1">
    <citation type="journal article" date="2014" name="Front. Microbiol.">
        <title>High frequency of phylogenetically diverse reductive dehalogenase-homologous genes in deep subseafloor sedimentary metagenomes.</title>
        <authorList>
            <person name="Kawai M."/>
            <person name="Futagami T."/>
            <person name="Toyoda A."/>
            <person name="Takaki Y."/>
            <person name="Nishi S."/>
            <person name="Hori S."/>
            <person name="Arai W."/>
            <person name="Tsubouchi T."/>
            <person name="Morono Y."/>
            <person name="Uchiyama I."/>
            <person name="Ito T."/>
            <person name="Fujiyama A."/>
            <person name="Inagaki F."/>
            <person name="Takami H."/>
        </authorList>
    </citation>
    <scope>NUCLEOTIDE SEQUENCE</scope>
    <source>
        <strain evidence="2">Expedition CK06-06</strain>
    </source>
</reference>
<organism evidence="2">
    <name type="scientific">marine sediment metagenome</name>
    <dbReference type="NCBI Taxonomy" id="412755"/>
    <lineage>
        <taxon>unclassified sequences</taxon>
        <taxon>metagenomes</taxon>
        <taxon>ecological metagenomes</taxon>
    </lineage>
</organism>
<evidence type="ECO:0000313" key="2">
    <source>
        <dbReference type="EMBL" id="GAG78122.1"/>
    </source>
</evidence>
<dbReference type="PANTHER" id="PTHR42791:SF1">
    <property type="entry name" value="N-ACETYLTRANSFERASE DOMAIN-CONTAINING PROTEIN"/>
    <property type="match status" value="1"/>
</dbReference>
<dbReference type="InterPro" id="IPR016181">
    <property type="entry name" value="Acyl_CoA_acyltransferase"/>
</dbReference>
<proteinExistence type="predicted"/>
<dbReference type="PROSITE" id="PS51186">
    <property type="entry name" value="GNAT"/>
    <property type="match status" value="1"/>
</dbReference>
<feature type="domain" description="N-acetyltransferase" evidence="1">
    <location>
        <begin position="7"/>
        <end position="141"/>
    </location>
</feature>
<dbReference type="GO" id="GO:0016747">
    <property type="term" value="F:acyltransferase activity, transferring groups other than amino-acyl groups"/>
    <property type="evidence" value="ECO:0007669"/>
    <property type="project" value="InterPro"/>
</dbReference>
<accession>X1BA22</accession>
<dbReference type="Pfam" id="PF13508">
    <property type="entry name" value="Acetyltransf_7"/>
    <property type="match status" value="1"/>
</dbReference>
<name>X1BA22_9ZZZZ</name>
<dbReference type="InterPro" id="IPR000182">
    <property type="entry name" value="GNAT_dom"/>
</dbReference>
<dbReference type="Gene3D" id="3.40.630.30">
    <property type="match status" value="1"/>
</dbReference>
<dbReference type="InterPro" id="IPR052523">
    <property type="entry name" value="Trichothecene_AcTrans"/>
</dbReference>
<sequence>NKWEVKSTIGDLTSTRVETEERTTKCAYSYSESRELISVFDEEYFKIEEPIKQCEYRCHKQYADFINWYLYPIGVDPDHQGSGYAGLLLRAKLEEIDKQNVPCYLETHKEKNSSLYQHFGFEIMEEGTILGTDLSYWSMLRIKD</sequence>
<feature type="non-terminal residue" evidence="2">
    <location>
        <position position="1"/>
    </location>
</feature>
<comment type="caution">
    <text evidence="2">The sequence shown here is derived from an EMBL/GenBank/DDBJ whole genome shotgun (WGS) entry which is preliminary data.</text>
</comment>
<dbReference type="PANTHER" id="PTHR42791">
    <property type="entry name" value="GNAT FAMILY ACETYLTRANSFERASE"/>
    <property type="match status" value="1"/>
</dbReference>
<evidence type="ECO:0000259" key="1">
    <source>
        <dbReference type="PROSITE" id="PS51186"/>
    </source>
</evidence>
<dbReference type="CDD" id="cd04301">
    <property type="entry name" value="NAT_SF"/>
    <property type="match status" value="1"/>
</dbReference>
<dbReference type="AlphaFoldDB" id="X1BA22"/>
<dbReference type="SUPFAM" id="SSF55729">
    <property type="entry name" value="Acyl-CoA N-acyltransferases (Nat)"/>
    <property type="match status" value="1"/>
</dbReference>
<gene>
    <name evidence="2" type="ORF">S01H4_23457</name>
</gene>
<protein>
    <recommendedName>
        <fullName evidence="1">N-acetyltransferase domain-containing protein</fullName>
    </recommendedName>
</protein>
<dbReference type="EMBL" id="BART01010886">
    <property type="protein sequence ID" value="GAG78122.1"/>
    <property type="molecule type" value="Genomic_DNA"/>
</dbReference>